<proteinExistence type="predicted"/>
<accession>A0ACC0PFK9</accession>
<evidence type="ECO:0000313" key="2">
    <source>
        <dbReference type="Proteomes" id="UP001062846"/>
    </source>
</evidence>
<evidence type="ECO:0000313" key="1">
    <source>
        <dbReference type="EMBL" id="KAI8564356.1"/>
    </source>
</evidence>
<organism evidence="1 2">
    <name type="scientific">Rhododendron molle</name>
    <name type="common">Chinese azalea</name>
    <name type="synonym">Azalea mollis</name>
    <dbReference type="NCBI Taxonomy" id="49168"/>
    <lineage>
        <taxon>Eukaryota</taxon>
        <taxon>Viridiplantae</taxon>
        <taxon>Streptophyta</taxon>
        <taxon>Embryophyta</taxon>
        <taxon>Tracheophyta</taxon>
        <taxon>Spermatophyta</taxon>
        <taxon>Magnoliopsida</taxon>
        <taxon>eudicotyledons</taxon>
        <taxon>Gunneridae</taxon>
        <taxon>Pentapetalae</taxon>
        <taxon>asterids</taxon>
        <taxon>Ericales</taxon>
        <taxon>Ericaceae</taxon>
        <taxon>Ericoideae</taxon>
        <taxon>Rhodoreae</taxon>
        <taxon>Rhododendron</taxon>
    </lineage>
</organism>
<gene>
    <name evidence="1" type="ORF">RHMOL_Rhmol03G0174600</name>
</gene>
<dbReference type="Proteomes" id="UP001062846">
    <property type="component" value="Chromosome 3"/>
</dbReference>
<sequence>MSARRGCRAALIFNGCPSAARTPRASGSLLFGVASMLAKENHLVFLLRGFASVVAFGLLNWGRQVSLCCTDHYD</sequence>
<name>A0ACC0PFK9_RHOML</name>
<comment type="caution">
    <text evidence="1">The sequence shown here is derived from an EMBL/GenBank/DDBJ whole genome shotgun (WGS) entry which is preliminary data.</text>
</comment>
<reference evidence="1" key="1">
    <citation type="submission" date="2022-02" db="EMBL/GenBank/DDBJ databases">
        <title>Plant Genome Project.</title>
        <authorList>
            <person name="Zhang R.-G."/>
        </authorList>
    </citation>
    <scope>NUCLEOTIDE SEQUENCE</scope>
    <source>
        <strain evidence="1">AT1</strain>
    </source>
</reference>
<keyword evidence="2" id="KW-1185">Reference proteome</keyword>
<dbReference type="EMBL" id="CM046390">
    <property type="protein sequence ID" value="KAI8564356.1"/>
    <property type="molecule type" value="Genomic_DNA"/>
</dbReference>
<protein>
    <submittedName>
        <fullName evidence="1">Uncharacterized protein</fullName>
    </submittedName>
</protein>